<dbReference type="GeneID" id="41976496"/>
<dbReference type="SUPFAM" id="SSF54506">
    <property type="entry name" value="Diaminopimelate epimerase-like"/>
    <property type="match status" value="2"/>
</dbReference>
<keyword evidence="2" id="KW-0413">Isomerase</keyword>
<dbReference type="RefSeq" id="XP_030991421.1">
    <property type="nucleotide sequence ID" value="XM_031143972.1"/>
</dbReference>
<gene>
    <name evidence="3" type="ORF">E0L32_009049</name>
</gene>
<dbReference type="Proteomes" id="UP000319257">
    <property type="component" value="Unassembled WGS sequence"/>
</dbReference>
<keyword evidence="4" id="KW-1185">Reference proteome</keyword>
<sequence length="382" mass="40247">MAKQKLPAVWMRAGTSKGLFIQREHLPKDLSQWAQPLIAAMGADPRQLNGVGGATSTTSKVAVVGISERDGIDVDYTFVQVSVGGGKVDVTGNCGNMASGVGPFALQQGLVKRPRKGEKTVDIRVFNTNTNRVIVETLQVDESGDFREDGDYAMPGLQGITGSEVKVAFVDPAGSMTDQLLPTGNGWDTLAVRGLVGDSTAQSMVKATMLDVANPFILVDASSLPSEMQEPARDDISFLAAVESIRCEGAVRMGLANSLSAAALVRGTPKIAFIWGNGEAKHADSSTDITVRSFSMGKPHPSLQLTGAVCISAGVCLPGTIPYSLARHGYVLGKQELPPTPSRTPSPVWAGEAGSTASDFRIDSAHTTYTVKIKHPAGDVYF</sequence>
<dbReference type="PANTHER" id="PTHR43709">
    <property type="entry name" value="ACONITATE ISOMERASE-RELATED"/>
    <property type="match status" value="1"/>
</dbReference>
<dbReference type="PANTHER" id="PTHR43709:SF2">
    <property type="entry name" value="DUF453 DOMAIN PROTEIN (AFU_ORTHOLOGUE AFUA_6G00360)"/>
    <property type="match status" value="1"/>
</dbReference>
<dbReference type="EMBL" id="SKBQ01000063">
    <property type="protein sequence ID" value="TPX09710.1"/>
    <property type="molecule type" value="Genomic_DNA"/>
</dbReference>
<dbReference type="GO" id="GO:0016853">
    <property type="term" value="F:isomerase activity"/>
    <property type="evidence" value="ECO:0007669"/>
    <property type="project" value="UniProtKB-KW"/>
</dbReference>
<organism evidence="3 4">
    <name type="scientific">Thyridium curvatum</name>
    <dbReference type="NCBI Taxonomy" id="1093900"/>
    <lineage>
        <taxon>Eukaryota</taxon>
        <taxon>Fungi</taxon>
        <taxon>Dikarya</taxon>
        <taxon>Ascomycota</taxon>
        <taxon>Pezizomycotina</taxon>
        <taxon>Sordariomycetes</taxon>
        <taxon>Sordariomycetidae</taxon>
        <taxon>Thyridiales</taxon>
        <taxon>Thyridiaceae</taxon>
        <taxon>Thyridium</taxon>
    </lineage>
</organism>
<dbReference type="InterPro" id="IPR007400">
    <property type="entry name" value="PrpF-like"/>
</dbReference>
<accession>A0A507AZP9</accession>
<dbReference type="OrthoDB" id="10267539at2759"/>
<dbReference type="STRING" id="1093900.A0A507AZP9"/>
<evidence type="ECO:0000313" key="4">
    <source>
        <dbReference type="Proteomes" id="UP000319257"/>
    </source>
</evidence>
<evidence type="ECO:0008006" key="5">
    <source>
        <dbReference type="Google" id="ProtNLM"/>
    </source>
</evidence>
<evidence type="ECO:0000256" key="2">
    <source>
        <dbReference type="ARBA" id="ARBA00023235"/>
    </source>
</evidence>
<proteinExistence type="inferred from homology"/>
<name>A0A507AZP9_9PEZI</name>
<dbReference type="AlphaFoldDB" id="A0A507AZP9"/>
<dbReference type="InParanoid" id="A0A507AZP9"/>
<protein>
    <recommendedName>
        <fullName evidence="5">PrpF protein</fullName>
    </recommendedName>
</protein>
<comment type="similarity">
    <text evidence="1">Belongs to the PrpF family.</text>
</comment>
<evidence type="ECO:0000313" key="3">
    <source>
        <dbReference type="EMBL" id="TPX09710.1"/>
    </source>
</evidence>
<dbReference type="Gene3D" id="3.10.310.10">
    <property type="entry name" value="Diaminopimelate Epimerase, Chain A, domain 1"/>
    <property type="match status" value="2"/>
</dbReference>
<reference evidence="3 4" key="1">
    <citation type="submission" date="2019-06" db="EMBL/GenBank/DDBJ databases">
        <title>Draft genome sequence of the filamentous fungus Phialemoniopsis curvata isolated from diesel fuel.</title>
        <authorList>
            <person name="Varaljay V.A."/>
            <person name="Lyon W.J."/>
            <person name="Crouch A.L."/>
            <person name="Drake C.E."/>
            <person name="Hollomon J.M."/>
            <person name="Nadeau L.J."/>
            <person name="Nunn H.S."/>
            <person name="Stevenson B.S."/>
            <person name="Bojanowski C.L."/>
            <person name="Crookes-Goodson W.J."/>
        </authorList>
    </citation>
    <scope>NUCLEOTIDE SEQUENCE [LARGE SCALE GENOMIC DNA]</scope>
    <source>
        <strain evidence="3 4">D216</strain>
    </source>
</reference>
<comment type="caution">
    <text evidence="3">The sequence shown here is derived from an EMBL/GenBank/DDBJ whole genome shotgun (WGS) entry which is preliminary data.</text>
</comment>
<dbReference type="Pfam" id="PF04303">
    <property type="entry name" value="PrpF"/>
    <property type="match status" value="1"/>
</dbReference>
<evidence type="ECO:0000256" key="1">
    <source>
        <dbReference type="ARBA" id="ARBA00007673"/>
    </source>
</evidence>